<dbReference type="OrthoDB" id="6707580at2"/>
<dbReference type="RefSeq" id="WP_011703413.1">
    <property type="nucleotide sequence ID" value="NC_008555.1"/>
</dbReference>
<name>A0AMB0_LISW6</name>
<organism evidence="1 2">
    <name type="scientific">Listeria welshimeri serovar 6b (strain ATCC 35897 / DSM 20650 / CCUG 15529 / CIP 8149 / NCTC 11857 / SLCC 5334 / V8)</name>
    <dbReference type="NCBI Taxonomy" id="386043"/>
    <lineage>
        <taxon>Bacteria</taxon>
        <taxon>Bacillati</taxon>
        <taxon>Bacillota</taxon>
        <taxon>Bacilli</taxon>
        <taxon>Bacillales</taxon>
        <taxon>Listeriaceae</taxon>
        <taxon>Listeria</taxon>
    </lineage>
</organism>
<protein>
    <submittedName>
        <fullName evidence="1">Uncharacterized protein</fullName>
    </submittedName>
</protein>
<dbReference type="STRING" id="386043.lwe2724"/>
<reference evidence="1 2" key="1">
    <citation type="journal article" date="2006" name="J. Bacteriol.">
        <title>Whole-genome sequence of Listeria welshimeri reveals common steps in genome reduction with Listeria innocua as compared to Listeria monocytogenes.</title>
        <authorList>
            <person name="Hain T."/>
            <person name="Steinweg C."/>
            <person name="Kuenne C.T."/>
            <person name="Billion A."/>
            <person name="Ghai R."/>
            <person name="Chatterjee S.S."/>
            <person name="Domann E."/>
            <person name="Kaerst U."/>
            <person name="Goesmann A."/>
            <person name="Bekel T."/>
            <person name="Bartels D."/>
            <person name="Kaiser O."/>
            <person name="Meyer F."/>
            <person name="Puehler A."/>
            <person name="Weisshaar B."/>
            <person name="Wehland J."/>
            <person name="Liang C."/>
            <person name="Dandekar T."/>
            <person name="Lampidis R."/>
            <person name="Kreft J."/>
            <person name="Goebel W."/>
            <person name="Chakraborty T."/>
        </authorList>
    </citation>
    <scope>NUCLEOTIDE SEQUENCE [LARGE SCALE GENOMIC DNA]</scope>
    <source>
        <strain evidence="2">ATCC 35897 / DSM 20650 / CIP 8149 / NCTC 11857 / SLCC 5334 / V8</strain>
    </source>
</reference>
<dbReference type="HOGENOM" id="CLU_160682_0_0_9"/>
<dbReference type="Proteomes" id="UP000000779">
    <property type="component" value="Chromosome"/>
</dbReference>
<accession>A0AMB0</accession>
<dbReference type="EMBL" id="AM263198">
    <property type="protein sequence ID" value="CAK22142.1"/>
    <property type="molecule type" value="Genomic_DNA"/>
</dbReference>
<dbReference type="eggNOG" id="ENOG5032ZHV">
    <property type="taxonomic scope" value="Bacteria"/>
</dbReference>
<sequence>MDDRQLIFDATIINCYTENDVVTIGIGDDEIAPNNYIIISRLDEDGVDTNDSIGFQTSESSREYANAINLVKVKKHLIEVRITEDKVKEIGVSVIKISFNPNKVDMNLFFNYLRNIFIGSSVIINITDF</sequence>
<dbReference type="AlphaFoldDB" id="A0AMB0"/>
<evidence type="ECO:0000313" key="1">
    <source>
        <dbReference type="EMBL" id="CAK22142.1"/>
    </source>
</evidence>
<proteinExistence type="predicted"/>
<gene>
    <name evidence="1" type="ordered locus">lwe2724</name>
</gene>
<evidence type="ECO:0000313" key="2">
    <source>
        <dbReference type="Proteomes" id="UP000000779"/>
    </source>
</evidence>
<dbReference type="KEGG" id="lwe:lwe2724"/>
<dbReference type="GeneID" id="61190646"/>